<dbReference type="Proteomes" id="UP001519460">
    <property type="component" value="Unassembled WGS sequence"/>
</dbReference>
<keyword evidence="2" id="KW-1185">Reference proteome</keyword>
<comment type="caution">
    <text evidence="1">The sequence shown here is derived from an EMBL/GenBank/DDBJ whole genome shotgun (WGS) entry which is preliminary data.</text>
</comment>
<evidence type="ECO:0000313" key="2">
    <source>
        <dbReference type="Proteomes" id="UP001519460"/>
    </source>
</evidence>
<reference evidence="1 2" key="1">
    <citation type="journal article" date="2023" name="Sci. Data">
        <title>Genome assembly of the Korean intertidal mud-creeper Batillaria attramentaria.</title>
        <authorList>
            <person name="Patra A.K."/>
            <person name="Ho P.T."/>
            <person name="Jun S."/>
            <person name="Lee S.J."/>
            <person name="Kim Y."/>
            <person name="Won Y.J."/>
        </authorList>
    </citation>
    <scope>NUCLEOTIDE SEQUENCE [LARGE SCALE GENOMIC DNA]</scope>
    <source>
        <strain evidence="1">Wonlab-2016</strain>
    </source>
</reference>
<proteinExistence type="predicted"/>
<dbReference type="AlphaFoldDB" id="A0ABD0KH25"/>
<protein>
    <submittedName>
        <fullName evidence="1">Uncharacterized protein</fullName>
    </submittedName>
</protein>
<evidence type="ECO:0000313" key="1">
    <source>
        <dbReference type="EMBL" id="KAK7486250.1"/>
    </source>
</evidence>
<gene>
    <name evidence="1" type="ORF">BaRGS_00022573</name>
</gene>
<dbReference type="EMBL" id="JACVVK020000182">
    <property type="protein sequence ID" value="KAK7486250.1"/>
    <property type="molecule type" value="Genomic_DNA"/>
</dbReference>
<name>A0ABD0KH25_9CAEN</name>
<organism evidence="1 2">
    <name type="scientific">Batillaria attramentaria</name>
    <dbReference type="NCBI Taxonomy" id="370345"/>
    <lineage>
        <taxon>Eukaryota</taxon>
        <taxon>Metazoa</taxon>
        <taxon>Spiralia</taxon>
        <taxon>Lophotrochozoa</taxon>
        <taxon>Mollusca</taxon>
        <taxon>Gastropoda</taxon>
        <taxon>Caenogastropoda</taxon>
        <taxon>Sorbeoconcha</taxon>
        <taxon>Cerithioidea</taxon>
        <taxon>Batillariidae</taxon>
        <taxon>Batillaria</taxon>
    </lineage>
</organism>
<sequence length="102" mass="11639">MSPLRETEHEVEEVKELTGCVLGLNFPQLSSHTVRRELWYIIIAHSFSVSRNFQCTPALSGDGVNTSRRKTAIKSSPSLYEKAMFRILWLSMSAAEIMQEHQ</sequence>
<accession>A0ABD0KH25</accession>